<organism evidence="2">
    <name type="scientific">marine metagenome</name>
    <dbReference type="NCBI Taxonomy" id="408172"/>
    <lineage>
        <taxon>unclassified sequences</taxon>
        <taxon>metagenomes</taxon>
        <taxon>ecological metagenomes</taxon>
    </lineage>
</organism>
<evidence type="ECO:0000256" key="1">
    <source>
        <dbReference type="SAM" id="Phobius"/>
    </source>
</evidence>
<proteinExistence type="predicted"/>
<dbReference type="Pfam" id="PF04018">
    <property type="entry name" value="VCA0040-like"/>
    <property type="match status" value="1"/>
</dbReference>
<feature type="transmembrane region" description="Helical" evidence="1">
    <location>
        <begin position="6"/>
        <end position="22"/>
    </location>
</feature>
<name>A0A382L1V8_9ZZZZ</name>
<evidence type="ECO:0008006" key="3">
    <source>
        <dbReference type="Google" id="ProtNLM"/>
    </source>
</evidence>
<dbReference type="EMBL" id="UINC01084361">
    <property type="protein sequence ID" value="SVC30938.1"/>
    <property type="molecule type" value="Genomic_DNA"/>
</dbReference>
<gene>
    <name evidence="2" type="ORF">METZ01_LOCUS283792</name>
</gene>
<dbReference type="PANTHER" id="PTHR37308">
    <property type="entry name" value="INTEGRAL MEMBRANE PROTEIN"/>
    <property type="match status" value="1"/>
</dbReference>
<reference evidence="2" key="1">
    <citation type="submission" date="2018-05" db="EMBL/GenBank/DDBJ databases">
        <authorList>
            <person name="Lanie J.A."/>
            <person name="Ng W.-L."/>
            <person name="Kazmierczak K.M."/>
            <person name="Andrzejewski T.M."/>
            <person name="Davidsen T.M."/>
            <person name="Wayne K.J."/>
            <person name="Tettelin H."/>
            <person name="Glass J.I."/>
            <person name="Rusch D."/>
            <person name="Podicherti R."/>
            <person name="Tsui H.-C.T."/>
            <person name="Winkler M.E."/>
        </authorList>
    </citation>
    <scope>NUCLEOTIDE SEQUENCE</scope>
</reference>
<feature type="non-terminal residue" evidence="2">
    <location>
        <position position="30"/>
    </location>
</feature>
<dbReference type="AlphaFoldDB" id="A0A382L1V8"/>
<keyword evidence="1" id="KW-1133">Transmembrane helix</keyword>
<evidence type="ECO:0000313" key="2">
    <source>
        <dbReference type="EMBL" id="SVC30938.1"/>
    </source>
</evidence>
<dbReference type="InterPro" id="IPR007163">
    <property type="entry name" value="VCA0040-like"/>
</dbReference>
<protein>
    <recommendedName>
        <fullName evidence="3">DUF368 domain-containing protein</fullName>
    </recommendedName>
</protein>
<sequence>MGTADAVPGVSGGTIALILGIYRKLISSIS</sequence>
<keyword evidence="1" id="KW-0812">Transmembrane</keyword>
<accession>A0A382L1V8</accession>
<keyword evidence="1" id="KW-0472">Membrane</keyword>
<dbReference type="PANTHER" id="PTHR37308:SF1">
    <property type="entry name" value="POLYPRENYL-PHOSPHATE TRANSPORTER"/>
    <property type="match status" value="1"/>
</dbReference>